<evidence type="ECO:0000256" key="2">
    <source>
        <dbReference type="ARBA" id="ARBA00023315"/>
    </source>
</evidence>
<dbReference type="Pfam" id="PF00583">
    <property type="entry name" value="Acetyltransf_1"/>
    <property type="match status" value="1"/>
</dbReference>
<name>A0ABV8A2Y6_9DEIO</name>
<evidence type="ECO:0000259" key="3">
    <source>
        <dbReference type="PROSITE" id="PS51186"/>
    </source>
</evidence>
<dbReference type="CDD" id="cd04301">
    <property type="entry name" value="NAT_SF"/>
    <property type="match status" value="1"/>
</dbReference>
<keyword evidence="1 4" id="KW-0808">Transferase</keyword>
<dbReference type="PANTHER" id="PTHR43877">
    <property type="entry name" value="AMINOALKYLPHOSPHONATE N-ACETYLTRANSFERASE-RELATED-RELATED"/>
    <property type="match status" value="1"/>
</dbReference>
<dbReference type="Proteomes" id="UP001595748">
    <property type="component" value="Unassembled WGS sequence"/>
</dbReference>
<comment type="caution">
    <text evidence="4">The sequence shown here is derived from an EMBL/GenBank/DDBJ whole genome shotgun (WGS) entry which is preliminary data.</text>
</comment>
<sequence>MTLSLNAVRRAAPAEASRVSQLLQACGKDIQNRLGLNNWAVPYPLELVQAQAEAGFVWVLEEEGQFLGTFTLDFTLPDEYQPDWFTEPHAPAAYLHRLAVAPDIQGRGLGAYALREVERVAREAGAHWLRFDAYSRNAGIQTFYRKQGFARLREFQMILPSLGHPDTFTLYEKKL</sequence>
<proteinExistence type="predicted"/>
<dbReference type="RefSeq" id="WP_380076198.1">
    <property type="nucleotide sequence ID" value="NZ_JBHRZF010000044.1"/>
</dbReference>
<accession>A0ABV8A2Y6</accession>
<dbReference type="SUPFAM" id="SSF55729">
    <property type="entry name" value="Acyl-CoA N-acyltransferases (Nat)"/>
    <property type="match status" value="1"/>
</dbReference>
<gene>
    <name evidence="4" type="ORF">ACFOPQ_04630</name>
</gene>
<feature type="domain" description="N-acetyltransferase" evidence="3">
    <location>
        <begin position="6"/>
        <end position="175"/>
    </location>
</feature>
<evidence type="ECO:0000313" key="4">
    <source>
        <dbReference type="EMBL" id="MFC3860047.1"/>
    </source>
</evidence>
<dbReference type="InterPro" id="IPR000182">
    <property type="entry name" value="GNAT_dom"/>
</dbReference>
<dbReference type="InterPro" id="IPR016181">
    <property type="entry name" value="Acyl_CoA_acyltransferase"/>
</dbReference>
<dbReference type="GO" id="GO:0016746">
    <property type="term" value="F:acyltransferase activity"/>
    <property type="evidence" value="ECO:0007669"/>
    <property type="project" value="UniProtKB-KW"/>
</dbReference>
<reference evidence="5" key="1">
    <citation type="journal article" date="2019" name="Int. J. Syst. Evol. Microbiol.">
        <title>The Global Catalogue of Microorganisms (GCM) 10K type strain sequencing project: providing services to taxonomists for standard genome sequencing and annotation.</title>
        <authorList>
            <consortium name="The Broad Institute Genomics Platform"/>
            <consortium name="The Broad Institute Genome Sequencing Center for Infectious Disease"/>
            <person name="Wu L."/>
            <person name="Ma J."/>
        </authorList>
    </citation>
    <scope>NUCLEOTIDE SEQUENCE [LARGE SCALE GENOMIC DNA]</scope>
    <source>
        <strain evidence="5">CCTCC AB 2013263</strain>
    </source>
</reference>
<evidence type="ECO:0000256" key="1">
    <source>
        <dbReference type="ARBA" id="ARBA00022679"/>
    </source>
</evidence>
<dbReference type="PANTHER" id="PTHR43877:SF2">
    <property type="entry name" value="AMINOALKYLPHOSPHONATE N-ACETYLTRANSFERASE-RELATED"/>
    <property type="match status" value="1"/>
</dbReference>
<evidence type="ECO:0000313" key="5">
    <source>
        <dbReference type="Proteomes" id="UP001595748"/>
    </source>
</evidence>
<organism evidence="4 5">
    <name type="scientific">Deinococcus antarcticus</name>
    <dbReference type="NCBI Taxonomy" id="1298767"/>
    <lineage>
        <taxon>Bacteria</taxon>
        <taxon>Thermotogati</taxon>
        <taxon>Deinococcota</taxon>
        <taxon>Deinococci</taxon>
        <taxon>Deinococcales</taxon>
        <taxon>Deinococcaceae</taxon>
        <taxon>Deinococcus</taxon>
    </lineage>
</organism>
<dbReference type="EC" id="2.3.-.-" evidence="4"/>
<dbReference type="EMBL" id="JBHRZF010000044">
    <property type="protein sequence ID" value="MFC3860047.1"/>
    <property type="molecule type" value="Genomic_DNA"/>
</dbReference>
<keyword evidence="2 4" id="KW-0012">Acyltransferase</keyword>
<dbReference type="InterPro" id="IPR050832">
    <property type="entry name" value="Bact_Acetyltransf"/>
</dbReference>
<dbReference type="Gene3D" id="3.40.630.30">
    <property type="match status" value="1"/>
</dbReference>
<dbReference type="PROSITE" id="PS51186">
    <property type="entry name" value="GNAT"/>
    <property type="match status" value="1"/>
</dbReference>
<keyword evidence="5" id="KW-1185">Reference proteome</keyword>
<protein>
    <submittedName>
        <fullName evidence="4">GNAT family N-acetyltransferase</fullName>
        <ecNumber evidence="4">2.3.-.-</ecNumber>
    </submittedName>
</protein>